<sequence>MDFGTLLSVAQKNELRQSSKACYQTKFTPPKKESKQSKSLSDNIKKFLARKEEEERRKVLEEKKKKENLLALRDHKAQSRINKHLKVCKAANKSVLADAIDNENTAVTIAGPSQCDEDDYGYVSQEASAFYNKLMNKYSSLPPEKPLFSNDGKKTVKDIASTKDRVRQALKQQEIEESLPHRRKRKCKESEVDNKRMRDIDDFDRYKDKDGEKDRERDKELENEEKPRPKKKSMPPPIDFSDLLKLAEKKQYEPIKIEPKPKPKEEPERLMTKKQMKEYAKEKDWREKKEQRIRNPEAAKSAQSTNDSNKIVKPTLTKCSKLSSAKSTNDVNHEKTVKSLPTIVKKSVDRPVEKNYNLNRPAERNNIVHKSTEKSTTINKTMERSNNASKSIEKTNSVNKSLVSKMSEKDVIAQERRKLEEEKRQLAEMRRSIEEEKKKLLMNKTKKIEENKANDSPSHKSMGSKIKDPVKPSSSLPKNVLPKQGLTNNVKSKLSPSDVKARQFPPADTKSKQFPPSDVKSKQFPPSDVKPRQFPPPDVRSSKPDSSKHLKVSKGRIYDEDDDEYDSDFDDFIDDGPVDDCEDYSKYISQIFGYDKNKYRQEDDEDDVGMESNFAQQLKEEFVSTKIGIMEDLEDIRQEAYEKKRKALLKKNRKM</sequence>
<evidence type="ECO:0000256" key="1">
    <source>
        <dbReference type="ARBA" id="ARBA00006461"/>
    </source>
</evidence>
<feature type="compositionally biased region" description="Basic and acidic residues" evidence="4">
    <location>
        <begin position="188"/>
        <end position="227"/>
    </location>
</feature>
<dbReference type="InterPro" id="IPR054552">
    <property type="entry name" value="SPT2_N"/>
</dbReference>
<dbReference type="GO" id="GO:0006360">
    <property type="term" value="P:transcription by RNA polymerase I"/>
    <property type="evidence" value="ECO:0007669"/>
    <property type="project" value="TreeGrafter"/>
</dbReference>
<dbReference type="Pfam" id="PF22878">
    <property type="entry name" value="SPT2_N"/>
    <property type="match status" value="1"/>
</dbReference>
<dbReference type="GO" id="GO:0005730">
    <property type="term" value="C:nucleolus"/>
    <property type="evidence" value="ECO:0007669"/>
    <property type="project" value="TreeGrafter"/>
</dbReference>
<feature type="region of interest" description="Disordered" evidence="4">
    <location>
        <begin position="351"/>
        <end position="576"/>
    </location>
</feature>
<comment type="similarity">
    <text evidence="1">Belongs to the SPT2 family.</text>
</comment>
<feature type="compositionally biased region" description="Basic and acidic residues" evidence="4">
    <location>
        <begin position="406"/>
        <end position="439"/>
    </location>
</feature>
<dbReference type="Pfam" id="PF08243">
    <property type="entry name" value="SPT2"/>
    <property type="match status" value="1"/>
</dbReference>
<organism evidence="6 7">
    <name type="scientific">Ceratosolen solmsi marchali</name>
    <dbReference type="NCBI Taxonomy" id="326594"/>
    <lineage>
        <taxon>Eukaryota</taxon>
        <taxon>Metazoa</taxon>
        <taxon>Ecdysozoa</taxon>
        <taxon>Arthropoda</taxon>
        <taxon>Hexapoda</taxon>
        <taxon>Insecta</taxon>
        <taxon>Pterygota</taxon>
        <taxon>Neoptera</taxon>
        <taxon>Endopterygota</taxon>
        <taxon>Hymenoptera</taxon>
        <taxon>Apocrita</taxon>
        <taxon>Proctotrupomorpha</taxon>
        <taxon>Chalcidoidea</taxon>
        <taxon>Agaonidae</taxon>
        <taxon>Agaoninae</taxon>
        <taxon>Ceratosolen</taxon>
    </lineage>
</organism>
<feature type="region of interest" description="Disordered" evidence="4">
    <location>
        <begin position="142"/>
        <end position="313"/>
    </location>
</feature>
<proteinExistence type="inferred from homology"/>
<reference evidence="7" key="1">
    <citation type="submission" date="2025-08" db="UniProtKB">
        <authorList>
            <consortium name="RefSeq"/>
        </authorList>
    </citation>
    <scope>IDENTIFICATION</scope>
</reference>
<feature type="compositionally biased region" description="Basic and acidic residues" evidence="4">
    <location>
        <begin position="245"/>
        <end position="297"/>
    </location>
</feature>
<evidence type="ECO:0000256" key="3">
    <source>
        <dbReference type="ARBA" id="ARBA00023054"/>
    </source>
</evidence>
<feature type="compositionally biased region" description="Acidic residues" evidence="4">
    <location>
        <begin position="559"/>
        <end position="576"/>
    </location>
</feature>
<dbReference type="SMART" id="SM00784">
    <property type="entry name" value="SPT2"/>
    <property type="match status" value="1"/>
</dbReference>
<gene>
    <name evidence="7" type="primary">LOC105364930</name>
</gene>
<keyword evidence="6" id="KW-1185">Reference proteome</keyword>
<feature type="region of interest" description="Disordered" evidence="4">
    <location>
        <begin position="21"/>
        <end position="43"/>
    </location>
</feature>
<feature type="compositionally biased region" description="Polar residues" evidence="4">
    <location>
        <begin position="374"/>
        <end position="404"/>
    </location>
</feature>
<feature type="compositionally biased region" description="Polar residues" evidence="4">
    <location>
        <begin position="485"/>
        <end position="495"/>
    </location>
</feature>
<evidence type="ECO:0000313" key="7">
    <source>
        <dbReference type="RefSeq" id="XP_011501270.1"/>
    </source>
</evidence>
<dbReference type="GO" id="GO:0006334">
    <property type="term" value="P:nucleosome assembly"/>
    <property type="evidence" value="ECO:0007669"/>
    <property type="project" value="TreeGrafter"/>
</dbReference>
<dbReference type="Proteomes" id="UP000695007">
    <property type="component" value="Unplaced"/>
</dbReference>
<dbReference type="GO" id="GO:0003677">
    <property type="term" value="F:DNA binding"/>
    <property type="evidence" value="ECO:0007669"/>
    <property type="project" value="TreeGrafter"/>
</dbReference>
<dbReference type="RefSeq" id="XP_011501270.1">
    <property type="nucleotide sequence ID" value="XM_011502968.1"/>
</dbReference>
<feature type="compositionally biased region" description="Basic and acidic residues" evidence="4">
    <location>
        <begin position="151"/>
        <end position="167"/>
    </location>
</feature>
<protein>
    <recommendedName>
        <fullName evidence="2">Protein SPT2 homolog</fullName>
    </recommendedName>
</protein>
<keyword evidence="3" id="KW-0175">Coiled coil</keyword>
<name>A0AAJ7DYP5_9HYME</name>
<feature type="domain" description="SPT2 homolog N-terminal" evidence="5">
    <location>
        <begin position="1"/>
        <end position="89"/>
    </location>
</feature>
<evidence type="ECO:0000256" key="4">
    <source>
        <dbReference type="SAM" id="MobiDB-lite"/>
    </source>
</evidence>
<dbReference type="KEGG" id="csol:105364930"/>
<evidence type="ECO:0000313" key="6">
    <source>
        <dbReference type="Proteomes" id="UP000695007"/>
    </source>
</evidence>
<dbReference type="PANTHER" id="PTHR22691">
    <property type="entry name" value="YEAST SPT2-RELATED"/>
    <property type="match status" value="1"/>
</dbReference>
<dbReference type="InterPro" id="IPR013256">
    <property type="entry name" value="Chromatin_SPT2"/>
</dbReference>
<dbReference type="PANTHER" id="PTHR22691:SF8">
    <property type="entry name" value="PROTEIN SPT2 HOMOLOG"/>
    <property type="match status" value="1"/>
</dbReference>
<accession>A0AAJ7DYP5</accession>
<dbReference type="GeneID" id="105364930"/>
<evidence type="ECO:0000256" key="2">
    <source>
        <dbReference type="ARBA" id="ARBA00013786"/>
    </source>
</evidence>
<dbReference type="GO" id="GO:0042393">
    <property type="term" value="F:histone binding"/>
    <property type="evidence" value="ECO:0007669"/>
    <property type="project" value="TreeGrafter"/>
</dbReference>
<evidence type="ECO:0000259" key="5">
    <source>
        <dbReference type="Pfam" id="PF22878"/>
    </source>
</evidence>
<dbReference type="AlphaFoldDB" id="A0AAJ7DYP5"/>